<dbReference type="PIRSF" id="PIRSF000699">
    <property type="entry name" value="PTS_IILac_III"/>
    <property type="match status" value="1"/>
</dbReference>
<evidence type="ECO:0000256" key="4">
    <source>
        <dbReference type="ARBA" id="ARBA00022683"/>
    </source>
</evidence>
<dbReference type="PANTHER" id="PTHR34382">
    <property type="entry name" value="PTS SYSTEM N,N'-DIACETYLCHITOBIOSE-SPECIFIC EIIA COMPONENT"/>
    <property type="match status" value="1"/>
</dbReference>
<dbReference type="PROSITE" id="PS51095">
    <property type="entry name" value="PTS_EIIA_TYPE_3"/>
    <property type="match status" value="1"/>
</dbReference>
<feature type="binding site" evidence="6">
    <location>
        <position position="79"/>
    </location>
    <ligand>
        <name>Mg(2+)</name>
        <dbReference type="ChEBI" id="CHEBI:18420"/>
        <note>ligand shared between all trimeric partners</note>
    </ligand>
</feature>
<evidence type="ECO:0000256" key="1">
    <source>
        <dbReference type="ARBA" id="ARBA00022448"/>
    </source>
</evidence>
<evidence type="ECO:0000256" key="5">
    <source>
        <dbReference type="PIRSR" id="PIRSR000699-1"/>
    </source>
</evidence>
<keyword evidence="4" id="KW-0598">Phosphotransferase system</keyword>
<dbReference type="InterPro" id="IPR036542">
    <property type="entry name" value="PTS_IIA_lac/cel_sf"/>
</dbReference>
<organism evidence="8 9">
    <name type="scientific">Anaerovibrio slackiae</name>
    <dbReference type="NCBI Taxonomy" id="2652309"/>
    <lineage>
        <taxon>Bacteria</taxon>
        <taxon>Bacillati</taxon>
        <taxon>Bacillota</taxon>
        <taxon>Negativicutes</taxon>
        <taxon>Selenomonadales</taxon>
        <taxon>Selenomonadaceae</taxon>
        <taxon>Anaerovibrio</taxon>
    </lineage>
</organism>
<proteinExistence type="predicted"/>
<accession>A0A6I2UDP0</accession>
<dbReference type="Proteomes" id="UP000433181">
    <property type="component" value="Unassembled WGS sequence"/>
</dbReference>
<keyword evidence="1" id="KW-0813">Transport</keyword>
<dbReference type="GO" id="GO:0046872">
    <property type="term" value="F:metal ion binding"/>
    <property type="evidence" value="ECO:0007669"/>
    <property type="project" value="UniProtKB-KW"/>
</dbReference>
<evidence type="ECO:0000256" key="6">
    <source>
        <dbReference type="PIRSR" id="PIRSR000699-2"/>
    </source>
</evidence>
<evidence type="ECO:0000256" key="7">
    <source>
        <dbReference type="PROSITE-ProRule" id="PRU00418"/>
    </source>
</evidence>
<evidence type="ECO:0000313" key="9">
    <source>
        <dbReference type="Proteomes" id="UP000433181"/>
    </source>
</evidence>
<protein>
    <submittedName>
        <fullName evidence="8">PTS lactose/cellobiose transporter subunit IIA</fullName>
    </submittedName>
</protein>
<keyword evidence="6" id="KW-0479">Metal-binding</keyword>
<gene>
    <name evidence="8" type="ORF">FYJ84_11890</name>
</gene>
<dbReference type="GO" id="GO:0016740">
    <property type="term" value="F:transferase activity"/>
    <property type="evidence" value="ECO:0007669"/>
    <property type="project" value="UniProtKB-KW"/>
</dbReference>
<evidence type="ECO:0000256" key="3">
    <source>
        <dbReference type="ARBA" id="ARBA00022679"/>
    </source>
</evidence>
<comment type="caution">
    <text evidence="8">The sequence shown here is derived from an EMBL/GenBank/DDBJ whole genome shotgun (WGS) entry which is preliminary data.</text>
</comment>
<dbReference type="EMBL" id="VUNR01000030">
    <property type="protein sequence ID" value="MSU09678.1"/>
    <property type="molecule type" value="Genomic_DNA"/>
</dbReference>
<reference evidence="8 9" key="1">
    <citation type="submission" date="2019-08" db="EMBL/GenBank/DDBJ databases">
        <title>In-depth cultivation of the pig gut microbiome towards novel bacterial diversity and tailored functional studies.</title>
        <authorList>
            <person name="Wylensek D."/>
            <person name="Hitch T.C.A."/>
            <person name="Clavel T."/>
        </authorList>
    </citation>
    <scope>NUCLEOTIDE SEQUENCE [LARGE SCALE GENOMIC DNA]</scope>
    <source>
        <strain evidence="8 9">WCA-693-APC-5D-A</strain>
    </source>
</reference>
<dbReference type="GO" id="GO:0009401">
    <property type="term" value="P:phosphoenolpyruvate-dependent sugar phosphotransferase system"/>
    <property type="evidence" value="ECO:0007669"/>
    <property type="project" value="UniProtKB-KW"/>
</dbReference>
<comment type="cofactor">
    <cofactor evidence="6">
        <name>Mg(2+)</name>
        <dbReference type="ChEBI" id="CHEBI:18420"/>
    </cofactor>
    <text evidence="6">Binds 1 Mg(2+) ion per trimer.</text>
</comment>
<feature type="modified residue" description="Phosphohistidine; by HPr" evidence="7">
    <location>
        <position position="76"/>
    </location>
</feature>
<name>A0A6I2UDP0_9FIRM</name>
<dbReference type="AlphaFoldDB" id="A0A6I2UDP0"/>
<keyword evidence="6" id="KW-0460">Magnesium</keyword>
<dbReference type="InterPro" id="IPR003188">
    <property type="entry name" value="PTS_IIA_lac/cel"/>
</dbReference>
<keyword evidence="2" id="KW-0762">Sugar transport</keyword>
<dbReference type="Gene3D" id="1.20.58.80">
    <property type="entry name" value="Phosphotransferase system, lactose/cellobiose-type IIA subunit"/>
    <property type="match status" value="1"/>
</dbReference>
<evidence type="ECO:0000313" key="8">
    <source>
        <dbReference type="EMBL" id="MSU09678.1"/>
    </source>
</evidence>
<sequence>MNEEIEMGAFQIIAAVGTARSCYIEAIHAAKAHDYEKAEKLIAQGDESFNQGHDAHLEMLGKEAEGDSVACLLIIHAEDQLMSAEGFKLIALELIDVYKEMEKLAK</sequence>
<dbReference type="PANTHER" id="PTHR34382:SF7">
    <property type="entry name" value="PTS SYSTEM N,N'-DIACETYLCHITOBIOSE-SPECIFIC EIIA COMPONENT"/>
    <property type="match status" value="1"/>
</dbReference>
<feature type="active site" description="Tele-phosphohistidine intermediate" evidence="5">
    <location>
        <position position="76"/>
    </location>
</feature>
<dbReference type="Pfam" id="PF02255">
    <property type="entry name" value="PTS_IIA"/>
    <property type="match status" value="1"/>
</dbReference>
<evidence type="ECO:0000256" key="2">
    <source>
        <dbReference type="ARBA" id="ARBA00022597"/>
    </source>
</evidence>
<keyword evidence="3" id="KW-0808">Transferase</keyword>
<keyword evidence="9" id="KW-1185">Reference proteome</keyword>
<dbReference type="SUPFAM" id="SSF46973">
    <property type="entry name" value="Enzyme IIa from lactose specific PTS, IIa-lac"/>
    <property type="match status" value="1"/>
</dbReference>